<dbReference type="Pfam" id="PF17862">
    <property type="entry name" value="AAA_lid_3"/>
    <property type="match status" value="1"/>
</dbReference>
<feature type="compositionally biased region" description="Polar residues" evidence="5">
    <location>
        <begin position="240"/>
        <end position="249"/>
    </location>
</feature>
<evidence type="ECO:0000259" key="6">
    <source>
        <dbReference type="SMART" id="SM00382"/>
    </source>
</evidence>
<dbReference type="InterPro" id="IPR015415">
    <property type="entry name" value="Spast_Vps4_C"/>
</dbReference>
<dbReference type="EnsemblMetazoa" id="XM_022813837">
    <property type="protein sequence ID" value="XP_022669572"/>
    <property type="gene ID" value="LOC111253810"/>
</dbReference>
<dbReference type="GO" id="GO:0051013">
    <property type="term" value="P:microtubule severing"/>
    <property type="evidence" value="ECO:0007669"/>
    <property type="project" value="UniProtKB-ARBA"/>
</dbReference>
<dbReference type="InterPro" id="IPR003959">
    <property type="entry name" value="ATPase_AAA_core"/>
</dbReference>
<dbReference type="AlphaFoldDB" id="A0A7M7KVK2"/>
<dbReference type="FunFam" id="1.10.8.60:FF:000022">
    <property type="entry name" value="Fidgetin like 1"/>
    <property type="match status" value="1"/>
</dbReference>
<organism evidence="7 8">
    <name type="scientific">Varroa destructor</name>
    <name type="common">Honeybee mite</name>
    <dbReference type="NCBI Taxonomy" id="109461"/>
    <lineage>
        <taxon>Eukaryota</taxon>
        <taxon>Metazoa</taxon>
        <taxon>Ecdysozoa</taxon>
        <taxon>Arthropoda</taxon>
        <taxon>Chelicerata</taxon>
        <taxon>Arachnida</taxon>
        <taxon>Acari</taxon>
        <taxon>Parasitiformes</taxon>
        <taxon>Mesostigmata</taxon>
        <taxon>Gamasina</taxon>
        <taxon>Dermanyssoidea</taxon>
        <taxon>Varroidae</taxon>
        <taxon>Varroa</taxon>
    </lineage>
</organism>
<evidence type="ECO:0000256" key="1">
    <source>
        <dbReference type="ARBA" id="ARBA00006914"/>
    </source>
</evidence>
<feature type="compositionally biased region" description="Basic and acidic residues" evidence="5">
    <location>
        <begin position="222"/>
        <end position="231"/>
    </location>
</feature>
<feature type="domain" description="AAA+ ATPase" evidence="6">
    <location>
        <begin position="315"/>
        <end position="452"/>
    </location>
</feature>
<dbReference type="InterPro" id="IPR003593">
    <property type="entry name" value="AAA+_ATPase"/>
</dbReference>
<dbReference type="RefSeq" id="XP_022669572.1">
    <property type="nucleotide sequence ID" value="XM_022813837.1"/>
</dbReference>
<dbReference type="Pfam" id="PF00004">
    <property type="entry name" value="AAA"/>
    <property type="match status" value="1"/>
</dbReference>
<evidence type="ECO:0000313" key="7">
    <source>
        <dbReference type="EnsemblMetazoa" id="XP_022669572"/>
    </source>
</evidence>
<evidence type="ECO:0000256" key="2">
    <source>
        <dbReference type="ARBA" id="ARBA00022741"/>
    </source>
</evidence>
<dbReference type="Proteomes" id="UP000594260">
    <property type="component" value="Unplaced"/>
</dbReference>
<dbReference type="OMA" id="NTIPGCE"/>
<evidence type="ECO:0000256" key="4">
    <source>
        <dbReference type="RuleBase" id="RU003651"/>
    </source>
</evidence>
<protein>
    <recommendedName>
        <fullName evidence="6">AAA+ ATPase domain-containing protein</fullName>
    </recommendedName>
</protein>
<dbReference type="PANTHER" id="PTHR23074:SF17">
    <property type="entry name" value="FIDGETIN-LIKE PROTEIN 1"/>
    <property type="match status" value="1"/>
</dbReference>
<feature type="compositionally biased region" description="Low complexity" evidence="5">
    <location>
        <begin position="198"/>
        <end position="213"/>
    </location>
</feature>
<dbReference type="InterPro" id="IPR041569">
    <property type="entry name" value="AAA_lid_3"/>
</dbReference>
<dbReference type="SMART" id="SM00382">
    <property type="entry name" value="AAA"/>
    <property type="match status" value="1"/>
</dbReference>
<reference evidence="7" key="1">
    <citation type="submission" date="2021-01" db="UniProtKB">
        <authorList>
            <consortium name="EnsemblMetazoa"/>
        </authorList>
    </citation>
    <scope>IDENTIFICATION</scope>
</reference>
<comment type="similarity">
    <text evidence="1 4">Belongs to the AAA ATPase family.</text>
</comment>
<keyword evidence="8" id="KW-1185">Reference proteome</keyword>
<dbReference type="GO" id="GO:0005813">
    <property type="term" value="C:centrosome"/>
    <property type="evidence" value="ECO:0007669"/>
    <property type="project" value="UniProtKB-ARBA"/>
</dbReference>
<dbReference type="InterPro" id="IPR003960">
    <property type="entry name" value="ATPase_AAA_CS"/>
</dbReference>
<evidence type="ECO:0000256" key="3">
    <source>
        <dbReference type="ARBA" id="ARBA00022840"/>
    </source>
</evidence>
<dbReference type="InParanoid" id="A0A7M7KVK2"/>
<dbReference type="FunFam" id="3.40.50.300:FF:000093">
    <property type="entry name" value="Fidgetin-like 1"/>
    <property type="match status" value="1"/>
</dbReference>
<dbReference type="GO" id="GO:0031114">
    <property type="term" value="P:regulation of microtubule depolymerization"/>
    <property type="evidence" value="ECO:0007669"/>
    <property type="project" value="UniProtKB-ARBA"/>
</dbReference>
<dbReference type="Pfam" id="PF09336">
    <property type="entry name" value="Vps4_C"/>
    <property type="match status" value="1"/>
</dbReference>
<dbReference type="GO" id="GO:0008568">
    <property type="term" value="F:microtubule severing ATPase activity"/>
    <property type="evidence" value="ECO:0007669"/>
    <property type="project" value="UniProtKB-ARBA"/>
</dbReference>
<dbReference type="Gene3D" id="3.40.50.300">
    <property type="entry name" value="P-loop containing nucleotide triphosphate hydrolases"/>
    <property type="match status" value="1"/>
</dbReference>
<evidence type="ECO:0000313" key="8">
    <source>
        <dbReference type="Proteomes" id="UP000594260"/>
    </source>
</evidence>
<feature type="region of interest" description="Disordered" evidence="5">
    <location>
        <begin position="198"/>
        <end position="249"/>
    </location>
</feature>
<dbReference type="GO" id="GO:0016887">
    <property type="term" value="F:ATP hydrolysis activity"/>
    <property type="evidence" value="ECO:0007669"/>
    <property type="project" value="InterPro"/>
</dbReference>
<dbReference type="PANTHER" id="PTHR23074">
    <property type="entry name" value="AAA DOMAIN-CONTAINING"/>
    <property type="match status" value="1"/>
</dbReference>
<dbReference type="KEGG" id="vde:111253810"/>
<dbReference type="Gene3D" id="1.10.8.60">
    <property type="match status" value="1"/>
</dbReference>
<accession>A0A7M7KVK2</accession>
<keyword evidence="3 4" id="KW-0067">ATP-binding</keyword>
<dbReference type="InterPro" id="IPR050304">
    <property type="entry name" value="MT-severing_AAA_ATPase"/>
</dbReference>
<sequence length="577" mass="64145">MSDIWATAAQLQRKILEPRTASDQMAGVRGMLVLWEALFRQGRISAEAHVFLRIQYSSMLDRLWQSDEVLSQFLPLKGNVLTSISSKSDKNESHVVQHRVAETARCKSSCTREKIRDLIEKRGKATKEKNSTYFDSSEIQYAIDNAFINPQEMDSSGRPPLYDSKDGSYIDKGTGEPFDVVAFVKHWKEVILSMTSQPSASNATSSSVTSTKAPCHPFSTAKDMHDDELVKNGKRKKPEPSNSAECSNQNSDEFNGALKCMDPTLVAVIKNEMMTVRPQITWNDIAGLKFAKQTVTEMIVWPLLRPDIFKGVREPPKGLLLFGPPGTGKTLIGKCIAAQANATFFSISASSLTSKWVGDGEKLVRTLFAVARVHQPSVVFVDEIDSLLSQRSSSEHESSRKIKTEFLVQMDGAHTHKETNRVLIIGATNRPQELDEAARRRMVKRIYIPLPTTKARRLIAQKLLSSIDHSINDAELDVIAQRTNGYSGADVDNLCREAAMMPVRQLHDDSSDLSSLTLDNIRPVVLGDFLAALRIIRPSVSESCLADYEKWNQQFGCCVYTEESNDPGNSAEPVTDS</sequence>
<dbReference type="FunCoup" id="A0A7M7KVK2">
    <property type="interactions" value="719"/>
</dbReference>
<dbReference type="InterPro" id="IPR027417">
    <property type="entry name" value="P-loop_NTPase"/>
</dbReference>
<dbReference type="OrthoDB" id="10251136at2759"/>
<dbReference type="GeneID" id="111253810"/>
<name>A0A7M7KVK2_VARDE</name>
<evidence type="ECO:0000256" key="5">
    <source>
        <dbReference type="SAM" id="MobiDB-lite"/>
    </source>
</evidence>
<proteinExistence type="inferred from homology"/>
<dbReference type="GO" id="GO:0000070">
    <property type="term" value="P:mitotic sister chromatid segregation"/>
    <property type="evidence" value="ECO:0007669"/>
    <property type="project" value="UniProtKB-ARBA"/>
</dbReference>
<dbReference type="GO" id="GO:0005524">
    <property type="term" value="F:ATP binding"/>
    <property type="evidence" value="ECO:0007669"/>
    <property type="project" value="UniProtKB-KW"/>
</dbReference>
<dbReference type="SUPFAM" id="SSF52540">
    <property type="entry name" value="P-loop containing nucleoside triphosphate hydrolases"/>
    <property type="match status" value="1"/>
</dbReference>
<dbReference type="PROSITE" id="PS00674">
    <property type="entry name" value="AAA"/>
    <property type="match status" value="1"/>
</dbReference>
<keyword evidence="2 4" id="KW-0547">Nucleotide-binding</keyword>